<keyword evidence="2" id="KW-1003">Cell membrane</keyword>
<dbReference type="InterPro" id="IPR027417">
    <property type="entry name" value="P-loop_NTPase"/>
</dbReference>
<dbReference type="SMART" id="SM00382">
    <property type="entry name" value="AAA"/>
    <property type="match status" value="1"/>
</dbReference>
<dbReference type="InterPro" id="IPR003593">
    <property type="entry name" value="AAA+_ATPase"/>
</dbReference>
<dbReference type="Gene3D" id="2.40.50.100">
    <property type="match status" value="1"/>
</dbReference>
<dbReference type="NCBIfam" id="NF008653">
    <property type="entry name" value="PRK11650.1"/>
    <property type="match status" value="1"/>
</dbReference>
<dbReference type="SUPFAM" id="SSF52540">
    <property type="entry name" value="P-loop containing nucleoside triphosphate hydrolases"/>
    <property type="match status" value="1"/>
</dbReference>
<dbReference type="EMBL" id="QJSQ01000017">
    <property type="protein sequence ID" value="PYE20440.1"/>
    <property type="molecule type" value="Genomic_DNA"/>
</dbReference>
<dbReference type="AlphaFoldDB" id="A0A2V4T615"/>
<evidence type="ECO:0000256" key="3">
    <source>
        <dbReference type="ARBA" id="ARBA00022519"/>
    </source>
</evidence>
<dbReference type="PANTHER" id="PTHR43875:SF3">
    <property type="entry name" value="MALTOSE_MALTODEXTRIN IMPORT ATP-BINDING PROTEIN MALK"/>
    <property type="match status" value="1"/>
</dbReference>
<accession>A0A2V4T615</accession>
<dbReference type="InterPro" id="IPR047641">
    <property type="entry name" value="ABC_transpr_MalK/UgpC-like"/>
</dbReference>
<dbReference type="InterPro" id="IPR003439">
    <property type="entry name" value="ABC_transporter-like_ATP-bd"/>
</dbReference>
<proteinExistence type="predicted"/>
<keyword evidence="3" id="KW-0472">Membrane</keyword>
<dbReference type="Pfam" id="PF00005">
    <property type="entry name" value="ABC_tran"/>
    <property type="match status" value="1"/>
</dbReference>
<evidence type="ECO:0000313" key="8">
    <source>
        <dbReference type="Proteomes" id="UP000247772"/>
    </source>
</evidence>
<dbReference type="GO" id="GO:0015423">
    <property type="term" value="F:ABC-type maltose transporter activity"/>
    <property type="evidence" value="ECO:0007669"/>
    <property type="project" value="TreeGrafter"/>
</dbReference>
<dbReference type="Pfam" id="PF08402">
    <property type="entry name" value="TOBE_2"/>
    <property type="match status" value="1"/>
</dbReference>
<dbReference type="CDD" id="cd03301">
    <property type="entry name" value="ABC_MalK_N"/>
    <property type="match status" value="1"/>
</dbReference>
<dbReference type="InterPro" id="IPR017871">
    <property type="entry name" value="ABC_transporter-like_CS"/>
</dbReference>
<dbReference type="OrthoDB" id="5298774at2"/>
<keyword evidence="1" id="KW-0813">Transport</keyword>
<evidence type="ECO:0000259" key="6">
    <source>
        <dbReference type="PROSITE" id="PS50893"/>
    </source>
</evidence>
<evidence type="ECO:0000256" key="2">
    <source>
        <dbReference type="ARBA" id="ARBA00022475"/>
    </source>
</evidence>
<dbReference type="InterPro" id="IPR008995">
    <property type="entry name" value="Mo/tungstate-bd_C_term_dom"/>
</dbReference>
<reference evidence="7 8" key="1">
    <citation type="submission" date="2018-06" db="EMBL/GenBank/DDBJ databases">
        <title>Genomic Encyclopedia of Type Strains, Phase IV (KMG-V): Genome sequencing to study the core and pangenomes of soil and plant-associated prokaryotes.</title>
        <authorList>
            <person name="Whitman W."/>
        </authorList>
    </citation>
    <scope>NUCLEOTIDE SEQUENCE [LARGE SCALE GENOMIC DNA]</scope>
    <source>
        <strain evidence="7 8">SRCL-318</strain>
    </source>
</reference>
<dbReference type="Gene3D" id="3.40.50.300">
    <property type="entry name" value="P-loop containing nucleotide triphosphate hydrolases"/>
    <property type="match status" value="1"/>
</dbReference>
<evidence type="ECO:0000256" key="4">
    <source>
        <dbReference type="ARBA" id="ARBA00022741"/>
    </source>
</evidence>
<name>A0A2V4T615_9BURK</name>
<keyword evidence="4" id="KW-0547">Nucleotide-binding</keyword>
<dbReference type="GO" id="GO:0055052">
    <property type="term" value="C:ATP-binding cassette (ABC) transporter complex, substrate-binding subunit-containing"/>
    <property type="evidence" value="ECO:0007669"/>
    <property type="project" value="TreeGrafter"/>
</dbReference>
<evidence type="ECO:0000313" key="7">
    <source>
        <dbReference type="EMBL" id="PYE20440.1"/>
    </source>
</evidence>
<dbReference type="GO" id="GO:0005524">
    <property type="term" value="F:ATP binding"/>
    <property type="evidence" value="ECO:0007669"/>
    <property type="project" value="UniProtKB-KW"/>
</dbReference>
<evidence type="ECO:0000256" key="1">
    <source>
        <dbReference type="ARBA" id="ARBA00022448"/>
    </source>
</evidence>
<dbReference type="GO" id="GO:1990060">
    <property type="term" value="C:maltose transport complex"/>
    <property type="evidence" value="ECO:0007669"/>
    <property type="project" value="TreeGrafter"/>
</dbReference>
<dbReference type="InterPro" id="IPR012340">
    <property type="entry name" value="NA-bd_OB-fold"/>
</dbReference>
<dbReference type="InterPro" id="IPR013611">
    <property type="entry name" value="Transp-assoc_OB_typ2"/>
</dbReference>
<dbReference type="PANTHER" id="PTHR43875">
    <property type="entry name" value="MALTODEXTRIN IMPORT ATP-BINDING PROTEIN MSMX"/>
    <property type="match status" value="1"/>
</dbReference>
<comment type="caution">
    <text evidence="7">The sequence shown here is derived from an EMBL/GenBank/DDBJ whole genome shotgun (WGS) entry which is preliminary data.</text>
</comment>
<dbReference type="GO" id="GO:0016887">
    <property type="term" value="F:ATP hydrolysis activity"/>
    <property type="evidence" value="ECO:0007669"/>
    <property type="project" value="InterPro"/>
</dbReference>
<keyword evidence="5 7" id="KW-0067">ATP-binding</keyword>
<dbReference type="SUPFAM" id="SSF50331">
    <property type="entry name" value="MOP-like"/>
    <property type="match status" value="1"/>
</dbReference>
<dbReference type="RefSeq" id="WP_110856175.1">
    <property type="nucleotide sequence ID" value="NZ_QJSQ01000017.1"/>
</dbReference>
<dbReference type="FunFam" id="3.40.50.300:FF:000042">
    <property type="entry name" value="Maltose/maltodextrin ABC transporter, ATP-binding protein"/>
    <property type="match status" value="1"/>
</dbReference>
<dbReference type="PROSITE" id="PS00211">
    <property type="entry name" value="ABC_TRANSPORTER_1"/>
    <property type="match status" value="1"/>
</dbReference>
<sequence length="376" mass="40873">MASISLNNVQKAYASGNAVIRDANLEVGKNEFCVFLGPSGCGKSTLLRMIAGLESITDGELRIDGERMNEVEPAKRKVAMVFQNYALYPHMSVYENMAFGLRQAKVDKAIIDKKVRSAAAALQLDSYLERRPAALSGGQRQRVAIGRAIVREPGVFLFDEPLSNLDAALRVQTRTEIARLHREFSEASAVYVTHDQVEAMALADRIVLLQAGDNMERHGSVAQVGAPLDLYHHPKSRFVAGFIGSPKMNFFAGTVVGGDDGGVDIDLQSGERVRARVDGSRARAGMKVTLGVRPEHLRVAGDARSEQTLACRVKLVEHMGEHSYIHATQTGPAAATLIAKVPGDSALTHDEVVRLALPAEACHVFDDHDMALRRLI</sequence>
<feature type="domain" description="ABC transporter" evidence="6">
    <location>
        <begin position="4"/>
        <end position="243"/>
    </location>
</feature>
<protein>
    <submittedName>
        <fullName evidence="7">Carbohydrate ABC transporter ATP-binding protein (CUT1 family)</fullName>
    </submittedName>
</protein>
<evidence type="ECO:0000256" key="5">
    <source>
        <dbReference type="ARBA" id="ARBA00022840"/>
    </source>
</evidence>
<dbReference type="Gene3D" id="2.40.50.140">
    <property type="entry name" value="Nucleic acid-binding proteins"/>
    <property type="match status" value="1"/>
</dbReference>
<dbReference type="Proteomes" id="UP000247772">
    <property type="component" value="Unassembled WGS sequence"/>
</dbReference>
<dbReference type="PROSITE" id="PS50893">
    <property type="entry name" value="ABC_TRANSPORTER_2"/>
    <property type="match status" value="1"/>
</dbReference>
<gene>
    <name evidence="7" type="ORF">C7410_117130</name>
</gene>
<dbReference type="InterPro" id="IPR015855">
    <property type="entry name" value="ABC_transpr_MalK-like"/>
</dbReference>
<organism evidence="7 8">
    <name type="scientific">Paraburkholderia silvatlantica</name>
    <dbReference type="NCBI Taxonomy" id="321895"/>
    <lineage>
        <taxon>Bacteria</taxon>
        <taxon>Pseudomonadati</taxon>
        <taxon>Pseudomonadota</taxon>
        <taxon>Betaproteobacteria</taxon>
        <taxon>Burkholderiales</taxon>
        <taxon>Burkholderiaceae</taxon>
        <taxon>Paraburkholderia</taxon>
    </lineage>
</organism>
<keyword evidence="3" id="KW-0997">Cell inner membrane</keyword>